<keyword evidence="1" id="KW-0408">Iron</keyword>
<dbReference type="GO" id="GO:0005344">
    <property type="term" value="F:oxygen carrier activity"/>
    <property type="evidence" value="ECO:0007669"/>
    <property type="project" value="UniProtKB-KW"/>
</dbReference>
<dbReference type="InterPro" id="IPR000971">
    <property type="entry name" value="Globin"/>
</dbReference>
<dbReference type="Gene3D" id="1.10.490.10">
    <property type="entry name" value="Globins"/>
    <property type="match status" value="1"/>
</dbReference>
<protein>
    <submittedName>
        <fullName evidence="4">Hemoglobin subunit B1</fullName>
    </submittedName>
</protein>
<evidence type="ECO:0000256" key="1">
    <source>
        <dbReference type="RuleBase" id="RU000356"/>
    </source>
</evidence>
<dbReference type="GO" id="GO:0019825">
    <property type="term" value="F:oxygen binding"/>
    <property type="evidence" value="ECO:0007669"/>
    <property type="project" value="InterPro"/>
</dbReference>
<keyword evidence="1" id="KW-0479">Metal-binding</keyword>
<dbReference type="Pfam" id="PF00042">
    <property type="entry name" value="Globin"/>
    <property type="match status" value="1"/>
</dbReference>
<dbReference type="EMBL" id="KT166953">
    <property type="protein sequence ID" value="ALO75564.1"/>
    <property type="molecule type" value="mRNA"/>
</dbReference>
<keyword evidence="1" id="KW-0561">Oxygen transport</keyword>
<dbReference type="PROSITE" id="PS01033">
    <property type="entry name" value="GLOBIN"/>
    <property type="match status" value="1"/>
</dbReference>
<dbReference type="InterPro" id="IPR012292">
    <property type="entry name" value="Globin/Proto"/>
</dbReference>
<keyword evidence="2" id="KW-0732">Signal</keyword>
<keyword evidence="1" id="KW-0813">Transport</keyword>
<organism evidence="4">
    <name type="scientific">Escarpia spicata</name>
    <name type="common">Tubeworm</name>
    <dbReference type="NCBI Taxonomy" id="53617"/>
    <lineage>
        <taxon>Eukaryota</taxon>
        <taxon>Metazoa</taxon>
        <taxon>Spiralia</taxon>
        <taxon>Lophotrochozoa</taxon>
        <taxon>Annelida</taxon>
        <taxon>Polychaeta</taxon>
        <taxon>Sedentaria</taxon>
        <taxon>Canalipalpata</taxon>
        <taxon>Sabellida</taxon>
        <taxon>Siboglinidae</taxon>
        <taxon>Escarpia</taxon>
    </lineage>
</organism>
<dbReference type="GO" id="GO:0020037">
    <property type="term" value="F:heme binding"/>
    <property type="evidence" value="ECO:0007669"/>
    <property type="project" value="InterPro"/>
</dbReference>
<reference evidence="4" key="1">
    <citation type="submission" date="2015-06" db="EMBL/GenBank/DDBJ databases">
        <title>Evolution of Sulfur Binding in Hemoglobin in Siboglinidae (Annelida) with Special Reference to Bone Eating Worms, Osedax.</title>
        <authorList>
            <person name="Waits D.S."/>
            <person name="Santos S.R."/>
            <person name="Thornhill D.J."/>
            <person name="Li Y."/>
            <person name="Halanych K.M."/>
        </authorList>
    </citation>
    <scope>NUCLEOTIDE SEQUENCE</scope>
</reference>
<feature type="chain" id="PRO_5006602530" evidence="2">
    <location>
        <begin position="19"/>
        <end position="92"/>
    </location>
</feature>
<evidence type="ECO:0000313" key="4">
    <source>
        <dbReference type="EMBL" id="ALO75564.1"/>
    </source>
</evidence>
<sequence>MNSLILALVLCGATVALASEHCSYEDADIVMNEWQHVLDGGNSAPILIRTANVIFSAMFEKDPSSRDLFNRVNVADMHSGEFHAHTLRVMTA</sequence>
<name>A0A0S2MLL3_ESCSP</name>
<dbReference type="AlphaFoldDB" id="A0A0S2MLL3"/>
<keyword evidence="1" id="KW-0349">Heme</keyword>
<evidence type="ECO:0000256" key="2">
    <source>
        <dbReference type="SAM" id="SignalP"/>
    </source>
</evidence>
<dbReference type="InterPro" id="IPR009050">
    <property type="entry name" value="Globin-like_sf"/>
</dbReference>
<feature type="domain" description="Globin" evidence="3">
    <location>
        <begin position="21"/>
        <end position="92"/>
    </location>
</feature>
<proteinExistence type="evidence at transcript level"/>
<comment type="similarity">
    <text evidence="1">Belongs to the globin family.</text>
</comment>
<accession>A0A0S2MLL3</accession>
<dbReference type="SUPFAM" id="SSF46458">
    <property type="entry name" value="Globin-like"/>
    <property type="match status" value="1"/>
</dbReference>
<feature type="signal peptide" evidence="2">
    <location>
        <begin position="1"/>
        <end position="18"/>
    </location>
</feature>
<evidence type="ECO:0000259" key="3">
    <source>
        <dbReference type="PROSITE" id="PS01033"/>
    </source>
</evidence>